<keyword evidence="2" id="KW-1185">Reference proteome</keyword>
<accession>A0ACC0IIK3</accession>
<comment type="caution">
    <text evidence="1">The sequence shown here is derived from an EMBL/GenBank/DDBJ whole genome shotgun (WGS) entry which is preliminary data.</text>
</comment>
<protein>
    <submittedName>
        <fullName evidence="1">Subtilisin-like protease SBT1.5</fullName>
    </submittedName>
</protein>
<evidence type="ECO:0000313" key="1">
    <source>
        <dbReference type="EMBL" id="KAI8025208.1"/>
    </source>
</evidence>
<proteinExistence type="predicted"/>
<name>A0ACC0IIK3_9ERIC</name>
<dbReference type="EMBL" id="CM045760">
    <property type="protein sequence ID" value="KAI8025208.1"/>
    <property type="molecule type" value="Genomic_DNA"/>
</dbReference>
<reference evidence="1 2" key="1">
    <citation type="journal article" date="2022" name="Plant J.">
        <title>Chromosome-level genome of Camellia lanceoleosa provides a valuable resource for understanding genome evolution and self-incompatibility.</title>
        <authorList>
            <person name="Gong W."/>
            <person name="Xiao S."/>
            <person name="Wang L."/>
            <person name="Liao Z."/>
            <person name="Chang Y."/>
            <person name="Mo W."/>
            <person name="Hu G."/>
            <person name="Li W."/>
            <person name="Zhao G."/>
            <person name="Zhu H."/>
            <person name="Hu X."/>
            <person name="Ji K."/>
            <person name="Xiang X."/>
            <person name="Song Q."/>
            <person name="Yuan D."/>
            <person name="Jin S."/>
            <person name="Zhang L."/>
        </authorList>
    </citation>
    <scope>NUCLEOTIDE SEQUENCE [LARGE SCALE GENOMIC DNA]</scope>
    <source>
        <strain evidence="1">SQ_2022a</strain>
    </source>
</reference>
<gene>
    <name evidence="1" type="ORF">LOK49_LG02G01155</name>
</gene>
<dbReference type="Proteomes" id="UP001060215">
    <property type="component" value="Chromosome 3"/>
</dbReference>
<evidence type="ECO:0000313" key="2">
    <source>
        <dbReference type="Proteomes" id="UP001060215"/>
    </source>
</evidence>
<organism evidence="1 2">
    <name type="scientific">Camellia lanceoleosa</name>
    <dbReference type="NCBI Taxonomy" id="1840588"/>
    <lineage>
        <taxon>Eukaryota</taxon>
        <taxon>Viridiplantae</taxon>
        <taxon>Streptophyta</taxon>
        <taxon>Embryophyta</taxon>
        <taxon>Tracheophyta</taxon>
        <taxon>Spermatophyta</taxon>
        <taxon>Magnoliopsida</taxon>
        <taxon>eudicotyledons</taxon>
        <taxon>Gunneridae</taxon>
        <taxon>Pentapetalae</taxon>
        <taxon>asterids</taxon>
        <taxon>Ericales</taxon>
        <taxon>Theaceae</taxon>
        <taxon>Camellia</taxon>
    </lineage>
</organism>
<sequence>MLCADVAGFAVLMCNIHTDWSPVAIRFAKTTTSLDHNNHPIYSSNFQQLGTQLDFGAGHISPQLATDHGLIFDIDGMEYVDFLCTLNYSTSQLDEIMRGQVI</sequence>